<dbReference type="AlphaFoldDB" id="A0AAU9XKM2"/>
<dbReference type="PANTHER" id="PTHR46421">
    <property type="entry name" value="PROGRAMMED CELL DEATH PROTEIN 2-LIKE"/>
    <property type="match status" value="1"/>
</dbReference>
<sequence>FPRSSASHTFKMADEPLLLGLADGNMTENDDNICGWSTNKIGGKPNWLHGQPLCFPTCPLCGKVLYLVCQIYCPLSESTFHRVLYVFGCVSKSCWNKNTSWKVLRSQARDSNFVGRETAENKSSGGFEVDDWCDDAEDWGDDNDFSMSLEQCTGKLTLSEDKPEEMNHTIAGNFSEGQPHTETSLASIPHFAPMYVSVVEAPDPKETSTKMTKHEKALLSEYQQREGGHVLDALEADEGNKEWAGEKYESAAVTHGDKAFHKFNKQLHAYPQQCLRYQWNGMPVSMLTTKPSELFSSVPPCQHCGANRIFELQFMPALIGNLKLAKQTCANLTGDLSSQNNRHEAETEQFSNSNNVHNLGRLDNNICEDNGGNLSDNTGLREDQKKAFLATVNQVNDVVIEFGTVMVFTCAKSCWGEKESVGEEVYLEEFCLVEADPDVLLFQ</sequence>
<accession>A0AAU9XKM2</accession>
<dbReference type="EMBL" id="CALNXJ010000048">
    <property type="protein sequence ID" value="CAH3150685.1"/>
    <property type="molecule type" value="Genomic_DNA"/>
</dbReference>
<evidence type="ECO:0000313" key="3">
    <source>
        <dbReference type="Proteomes" id="UP001159428"/>
    </source>
</evidence>
<dbReference type="InterPro" id="IPR007320">
    <property type="entry name" value="PDCD2_C"/>
</dbReference>
<evidence type="ECO:0000259" key="1">
    <source>
        <dbReference type="Pfam" id="PF04194"/>
    </source>
</evidence>
<comment type="caution">
    <text evidence="2">The sequence shown here is derived from an EMBL/GenBank/DDBJ whole genome shotgun (WGS) entry which is preliminary data.</text>
</comment>
<reference evidence="2 3" key="1">
    <citation type="submission" date="2022-05" db="EMBL/GenBank/DDBJ databases">
        <authorList>
            <consortium name="Genoscope - CEA"/>
            <person name="William W."/>
        </authorList>
    </citation>
    <scope>NUCLEOTIDE SEQUENCE [LARGE SCALE GENOMIC DNA]</scope>
</reference>
<feature type="non-terminal residue" evidence="2">
    <location>
        <position position="1"/>
    </location>
</feature>
<dbReference type="GO" id="GO:0006915">
    <property type="term" value="P:apoptotic process"/>
    <property type="evidence" value="ECO:0007669"/>
    <property type="project" value="TreeGrafter"/>
</dbReference>
<gene>
    <name evidence="2" type="ORF">PMEA_00024835</name>
</gene>
<evidence type="ECO:0000313" key="2">
    <source>
        <dbReference type="EMBL" id="CAH3150685.1"/>
    </source>
</evidence>
<dbReference type="PANTHER" id="PTHR46421:SF1">
    <property type="entry name" value="PROGRAMMED CELL DEATH PROTEIN 2-LIKE"/>
    <property type="match status" value="1"/>
</dbReference>
<dbReference type="Pfam" id="PF04194">
    <property type="entry name" value="PDCD2_C"/>
    <property type="match status" value="1"/>
</dbReference>
<proteinExistence type="predicted"/>
<dbReference type="Proteomes" id="UP001159428">
    <property type="component" value="Unassembled WGS sequence"/>
</dbReference>
<organism evidence="2 3">
    <name type="scientific">Pocillopora meandrina</name>
    <dbReference type="NCBI Taxonomy" id="46732"/>
    <lineage>
        <taxon>Eukaryota</taxon>
        <taxon>Metazoa</taxon>
        <taxon>Cnidaria</taxon>
        <taxon>Anthozoa</taxon>
        <taxon>Hexacorallia</taxon>
        <taxon>Scleractinia</taxon>
        <taxon>Astrocoeniina</taxon>
        <taxon>Pocilloporidae</taxon>
        <taxon>Pocillopora</taxon>
    </lineage>
</organism>
<dbReference type="GO" id="GO:0005737">
    <property type="term" value="C:cytoplasm"/>
    <property type="evidence" value="ECO:0007669"/>
    <property type="project" value="InterPro"/>
</dbReference>
<feature type="domain" description="Programmed cell death protein 2 C-terminal" evidence="1">
    <location>
        <begin position="257"/>
        <end position="327"/>
    </location>
</feature>
<protein>
    <recommendedName>
        <fullName evidence="1">Programmed cell death protein 2 C-terminal domain-containing protein</fullName>
    </recommendedName>
</protein>
<keyword evidence="3" id="KW-1185">Reference proteome</keyword>
<name>A0AAU9XKM2_9CNID</name>
<dbReference type="InterPro" id="IPR052815">
    <property type="entry name" value="PDCD2-like_regulator"/>
</dbReference>